<dbReference type="PROSITE" id="PS50878">
    <property type="entry name" value="RT_POL"/>
    <property type="match status" value="1"/>
</dbReference>
<sequence length="1257" mass="139317">MSAMLNITTECHPVSTGVNADPSFSYSSTCLCCFSSFASNSLLLDHATASHSANIVSPPSESGSFQLVCMLCSSHYLSSRGFTQHLRHVHPDAYNSLKCLRLNASPLTHRSWSSEEDVCLLSRADELSASCRLKVDLYNRLHTVFPSRSPEAIKKRLRFLSSSSESSSSAPSPSDISSAASSVSSLPVDLDAPTRSLIPTRRPARSHSSSILSFFTRTPRDVSSSASPVVLHSSPSTTIVINNASVRLHLDSPVSSHALESSCMSSLATNPLHIIDNQHLAASPPLSGVHCPSVPSSAPAAAHVDQSFDNPALGSTPVDSCPPVTSLTLLPAQLSDVAVNLMTSCPELIKPASPSPPLMDDNLLQLILPSDSPNMSPHIVPPPDVVVAPMCTDSTRELISAALRLITQNSPLMHAPTLREFLQAALVNMPDMIEIQLFLNSHAELQFPTKWRPSKPRLPPTYRANTSRKHLRRLQYGHIQTLYNRCRRDAANTVLDGRWRSPHTSSPFSIPEFETFWKTIFTTPSTPDNRPVVPVLPTCPALLDPITPDEITWALKDMRNSAPGVDRLSAQHFLNFDVPSLAGYLNMVLAFKFLPTNLSISRVTFIPKGASPQQPNDFRPISIAPVITRCLHKILAKRWMPLFPSSKLQFAFLQRDGCFEAINLLHSLLRHAHERHSGCSIALLDISRAFDSVSHHSILRAAHRFGAPDGLCQYLQRVYNGSTSLFNTVDCAPSRGVKQGDPLSPLLFIMSLDEALESIETVSPVIVDGLPISYIAYADDLVILAPNADLLQKKLDKLASLLQRSGLIINTSKSMSIDLIAGGHSKLTALKPTVFKIDGNQLQRLNVSDHFDFLGISFDYKGRSKMDHVETLSAYLLNLTQAPLKPQQRMSILRENLEPRLLYPLTIGVVHKCTLRQMDCLIRSSVRKWLRLPSDTPTSFFHSSISTGGLGIPHLSSIIPLHRRKRAAKLLLSPCPIIRWVSQSPSFSNFLRICNLPINVHRDLIHSFDEARCSWSKQLHSTCDGRGLSMSSRNTVSHLWLRYPEHIFPRLYINAIKLRGGLLSTKVRRSRGRQENADLLCRGRCGHHESIQHILQHCSLTHDIRCRRHNDICRLVASRLRRNNIRFFQEPCIPTPVSFCKPDFIIIRDSIAYVLDVSVCDDANVHLSRQLKINKYGCSTVVSSIYNFLNATGLRISSVRQTPLIITYRGLIDPLSTTSLRRLSFSSRDISDLCVASIQGSMRIYNTYMRGTSPQDP</sequence>
<name>C7C209_SCHJA</name>
<dbReference type="PANTHER" id="PTHR19446">
    <property type="entry name" value="REVERSE TRANSCRIPTASES"/>
    <property type="match status" value="1"/>
</dbReference>
<keyword evidence="2" id="KW-0255">Endonuclease</keyword>
<dbReference type="InterPro" id="IPR000477">
    <property type="entry name" value="RT_dom"/>
</dbReference>
<proteinExistence type="predicted"/>
<dbReference type="InterPro" id="IPR043502">
    <property type="entry name" value="DNA/RNA_pol_sf"/>
</dbReference>
<organism evidence="2">
    <name type="scientific">Schistosoma japonicum</name>
    <name type="common">Blood fluke</name>
    <dbReference type="NCBI Taxonomy" id="6182"/>
    <lineage>
        <taxon>Eukaryota</taxon>
        <taxon>Metazoa</taxon>
        <taxon>Spiralia</taxon>
        <taxon>Lophotrochozoa</taxon>
        <taxon>Platyhelminthes</taxon>
        <taxon>Trematoda</taxon>
        <taxon>Digenea</taxon>
        <taxon>Strigeidida</taxon>
        <taxon>Schistosomatoidea</taxon>
        <taxon>Schistosomatidae</taxon>
        <taxon>Schistosoma</taxon>
    </lineage>
</organism>
<dbReference type="EMBL" id="FN356223">
    <property type="protein sequence ID" value="CAX83712.1"/>
    <property type="molecule type" value="Genomic_DNA"/>
</dbReference>
<dbReference type="AlphaFoldDB" id="C7C209"/>
<protein>
    <submittedName>
        <fullName evidence="2">Endonuclease-reverse transcriptase</fullName>
    </submittedName>
</protein>
<dbReference type="Pfam" id="PF00078">
    <property type="entry name" value="RVT_1"/>
    <property type="match status" value="1"/>
</dbReference>
<evidence type="ECO:0000259" key="1">
    <source>
        <dbReference type="PROSITE" id="PS50878"/>
    </source>
</evidence>
<dbReference type="InterPro" id="IPR013087">
    <property type="entry name" value="Znf_C2H2_type"/>
</dbReference>
<evidence type="ECO:0000313" key="2">
    <source>
        <dbReference type="EMBL" id="CAX83712.1"/>
    </source>
</evidence>
<dbReference type="CDD" id="cd01650">
    <property type="entry name" value="RT_nLTR_like"/>
    <property type="match status" value="1"/>
</dbReference>
<keyword evidence="2" id="KW-0695">RNA-directed DNA polymerase</keyword>
<keyword evidence="2" id="KW-0808">Transferase</keyword>
<reference evidence="2" key="1">
    <citation type="journal article" date="2009" name="Nature">
        <title>The Schistosoma japonicum genome reveals features of host-parasite interplay.</title>
        <authorList>
            <person name="Liu F."/>
            <person name="Zhou Y."/>
            <person name="Wang Z.Q."/>
            <person name="Lu G."/>
            <person name="Zheng H."/>
            <person name="Brindley P.J."/>
            <person name="McManus D.P."/>
            <person name="Blair D."/>
            <person name="Zhang Q.H."/>
            <person name="Zhong Y."/>
            <person name="Wang S."/>
            <person name="Han Z.G."/>
            <person name="Chen Z."/>
        </authorList>
    </citation>
    <scope>NUCLEOTIDE SEQUENCE</scope>
</reference>
<accession>C7C209</accession>
<keyword evidence="2" id="KW-0378">Hydrolase</keyword>
<dbReference type="PROSITE" id="PS00028">
    <property type="entry name" value="ZINC_FINGER_C2H2_1"/>
    <property type="match status" value="2"/>
</dbReference>
<keyword evidence="2" id="KW-0548">Nucleotidyltransferase</keyword>
<dbReference type="SUPFAM" id="SSF56672">
    <property type="entry name" value="DNA/RNA polymerases"/>
    <property type="match status" value="1"/>
</dbReference>
<dbReference type="GO" id="GO:0004519">
    <property type="term" value="F:endonuclease activity"/>
    <property type="evidence" value="ECO:0007669"/>
    <property type="project" value="UniProtKB-KW"/>
</dbReference>
<feature type="domain" description="Reverse transcriptase" evidence="1">
    <location>
        <begin position="587"/>
        <end position="858"/>
    </location>
</feature>
<dbReference type="GO" id="GO:0003964">
    <property type="term" value="F:RNA-directed DNA polymerase activity"/>
    <property type="evidence" value="ECO:0007669"/>
    <property type="project" value="UniProtKB-KW"/>
</dbReference>
<keyword evidence="2" id="KW-0540">Nuclease</keyword>